<dbReference type="Proteomes" id="UP000184188">
    <property type="component" value="Unassembled WGS sequence"/>
</dbReference>
<organism evidence="3 4">
    <name type="scientific">Penicilliopsis zonata CBS 506.65</name>
    <dbReference type="NCBI Taxonomy" id="1073090"/>
    <lineage>
        <taxon>Eukaryota</taxon>
        <taxon>Fungi</taxon>
        <taxon>Dikarya</taxon>
        <taxon>Ascomycota</taxon>
        <taxon>Pezizomycotina</taxon>
        <taxon>Eurotiomycetes</taxon>
        <taxon>Eurotiomycetidae</taxon>
        <taxon>Eurotiales</taxon>
        <taxon>Aspergillaceae</taxon>
        <taxon>Penicilliopsis</taxon>
    </lineage>
</organism>
<proteinExistence type="predicted"/>
<feature type="transmembrane region" description="Helical" evidence="2">
    <location>
        <begin position="227"/>
        <end position="248"/>
    </location>
</feature>
<dbReference type="GeneID" id="34614251"/>
<dbReference type="EMBL" id="KV878358">
    <property type="protein sequence ID" value="OJJ42572.1"/>
    <property type="molecule type" value="Genomic_DNA"/>
</dbReference>
<evidence type="ECO:0000256" key="2">
    <source>
        <dbReference type="SAM" id="Phobius"/>
    </source>
</evidence>
<evidence type="ECO:0000313" key="4">
    <source>
        <dbReference type="Proteomes" id="UP000184188"/>
    </source>
</evidence>
<keyword evidence="2" id="KW-0812">Transmembrane</keyword>
<dbReference type="AlphaFoldDB" id="A0A1L9S5Y6"/>
<reference evidence="4" key="1">
    <citation type="journal article" date="2017" name="Genome Biol.">
        <title>Comparative genomics reveals high biological diversity and specific adaptations in the industrially and medically important fungal genus Aspergillus.</title>
        <authorList>
            <person name="de Vries R.P."/>
            <person name="Riley R."/>
            <person name="Wiebenga A."/>
            <person name="Aguilar-Osorio G."/>
            <person name="Amillis S."/>
            <person name="Uchima C.A."/>
            <person name="Anderluh G."/>
            <person name="Asadollahi M."/>
            <person name="Askin M."/>
            <person name="Barry K."/>
            <person name="Battaglia E."/>
            <person name="Bayram O."/>
            <person name="Benocci T."/>
            <person name="Braus-Stromeyer S.A."/>
            <person name="Caldana C."/>
            <person name="Canovas D."/>
            <person name="Cerqueira G.C."/>
            <person name="Chen F."/>
            <person name="Chen W."/>
            <person name="Choi C."/>
            <person name="Clum A."/>
            <person name="Dos Santos R.A."/>
            <person name="Damasio A.R."/>
            <person name="Diallinas G."/>
            <person name="Emri T."/>
            <person name="Fekete E."/>
            <person name="Flipphi M."/>
            <person name="Freyberg S."/>
            <person name="Gallo A."/>
            <person name="Gournas C."/>
            <person name="Habgood R."/>
            <person name="Hainaut M."/>
            <person name="Harispe M.L."/>
            <person name="Henrissat B."/>
            <person name="Hilden K.S."/>
            <person name="Hope R."/>
            <person name="Hossain A."/>
            <person name="Karabika E."/>
            <person name="Karaffa L."/>
            <person name="Karanyi Z."/>
            <person name="Krasevec N."/>
            <person name="Kuo A."/>
            <person name="Kusch H."/>
            <person name="LaButti K."/>
            <person name="Lagendijk E.L."/>
            <person name="Lapidus A."/>
            <person name="Levasseur A."/>
            <person name="Lindquist E."/>
            <person name="Lipzen A."/>
            <person name="Logrieco A.F."/>
            <person name="MacCabe A."/>
            <person name="Maekelae M.R."/>
            <person name="Malavazi I."/>
            <person name="Melin P."/>
            <person name="Meyer V."/>
            <person name="Mielnichuk N."/>
            <person name="Miskei M."/>
            <person name="Molnar A.P."/>
            <person name="Mule G."/>
            <person name="Ngan C.Y."/>
            <person name="Orejas M."/>
            <person name="Orosz E."/>
            <person name="Ouedraogo J.P."/>
            <person name="Overkamp K.M."/>
            <person name="Park H.-S."/>
            <person name="Perrone G."/>
            <person name="Piumi F."/>
            <person name="Punt P.J."/>
            <person name="Ram A.F."/>
            <person name="Ramon A."/>
            <person name="Rauscher S."/>
            <person name="Record E."/>
            <person name="Riano-Pachon D.M."/>
            <person name="Robert V."/>
            <person name="Roehrig J."/>
            <person name="Ruller R."/>
            <person name="Salamov A."/>
            <person name="Salih N.S."/>
            <person name="Samson R.A."/>
            <person name="Sandor E."/>
            <person name="Sanguinetti M."/>
            <person name="Schuetze T."/>
            <person name="Sepcic K."/>
            <person name="Shelest E."/>
            <person name="Sherlock G."/>
            <person name="Sophianopoulou V."/>
            <person name="Squina F.M."/>
            <person name="Sun H."/>
            <person name="Susca A."/>
            <person name="Todd R.B."/>
            <person name="Tsang A."/>
            <person name="Unkles S.E."/>
            <person name="van de Wiele N."/>
            <person name="van Rossen-Uffink D."/>
            <person name="Oliveira J.V."/>
            <person name="Vesth T.C."/>
            <person name="Visser J."/>
            <person name="Yu J.-H."/>
            <person name="Zhou M."/>
            <person name="Andersen M.R."/>
            <person name="Archer D.B."/>
            <person name="Baker S.E."/>
            <person name="Benoit I."/>
            <person name="Brakhage A.A."/>
            <person name="Braus G.H."/>
            <person name="Fischer R."/>
            <person name="Frisvad J.C."/>
            <person name="Goldman G.H."/>
            <person name="Houbraken J."/>
            <person name="Oakley B."/>
            <person name="Pocsi I."/>
            <person name="Scazzocchio C."/>
            <person name="Seiboth B."/>
            <person name="vanKuyk P.A."/>
            <person name="Wortman J."/>
            <person name="Dyer P.S."/>
            <person name="Grigoriev I.V."/>
        </authorList>
    </citation>
    <scope>NUCLEOTIDE SEQUENCE [LARGE SCALE GENOMIC DNA]</scope>
    <source>
        <strain evidence="4">CBS 506.65</strain>
    </source>
</reference>
<evidence type="ECO:0000256" key="1">
    <source>
        <dbReference type="SAM" id="MobiDB-lite"/>
    </source>
</evidence>
<dbReference type="OrthoDB" id="4497263at2759"/>
<feature type="region of interest" description="Disordered" evidence="1">
    <location>
        <begin position="286"/>
        <end position="305"/>
    </location>
</feature>
<keyword evidence="2" id="KW-1133">Transmembrane helix</keyword>
<keyword evidence="4" id="KW-1185">Reference proteome</keyword>
<sequence>MAMATHPPEVQAGLTTFWLPISEWKYVPTSLVAWDPGYGIWVQPGLLCQPPQMTSWWDANHILSQVDLHATQLSIGPVVCPDAYTTATTSVNEASSTLVACCPSSYDFVEWMGVGNTGECSSQLHVGQVIEYVLSDVVASTWSSYTSTVNTASLAYAIPVNGWLFPTSTEKATFISTSTEKTTFISTSTGTTTPISTSTAAAQTHYTIDSTNSIPPRHSNLTTADTVGIAVGSSAGILAVCLVLLAVLRRQRKRNISSDKDDPSILPPLPSRPPAGAILVEVQAKSMSELPERDRAELPGVAYGQ</sequence>
<gene>
    <name evidence="3" type="ORF">ASPZODRAFT_2119698</name>
</gene>
<dbReference type="RefSeq" id="XP_022577082.1">
    <property type="nucleotide sequence ID" value="XM_022727787.1"/>
</dbReference>
<keyword evidence="2" id="KW-0472">Membrane</keyword>
<accession>A0A1L9S5Y6</accession>
<name>A0A1L9S5Y6_9EURO</name>
<feature type="region of interest" description="Disordered" evidence="1">
    <location>
        <begin position="256"/>
        <end position="276"/>
    </location>
</feature>
<dbReference type="STRING" id="1073090.A0A1L9S5Y6"/>
<dbReference type="VEuPathDB" id="FungiDB:ASPZODRAFT_2119698"/>
<protein>
    <submittedName>
        <fullName evidence="3">Uncharacterized protein</fullName>
    </submittedName>
</protein>
<evidence type="ECO:0000313" key="3">
    <source>
        <dbReference type="EMBL" id="OJJ42572.1"/>
    </source>
</evidence>